<sequence>MVNVVVLFTNQVPSITKPLACEDIVQIRNLERDQIRLLCGILSGHYLFRKHLFTMGLSDSTLCPRCEADEDTAFHAVCNCPALASRRYTTFGFHVLSAEEAKELKIEDILLLATTLKF</sequence>
<dbReference type="EMBL" id="JADBJN010000002">
    <property type="protein sequence ID" value="KAG5679486.1"/>
    <property type="molecule type" value="Genomic_DNA"/>
</dbReference>
<name>A0A9J6CCW9_POLVA</name>
<dbReference type="Proteomes" id="UP001107558">
    <property type="component" value="Chromosome 2"/>
</dbReference>
<keyword evidence="2" id="KW-1185">Reference proteome</keyword>
<evidence type="ECO:0000313" key="1">
    <source>
        <dbReference type="EMBL" id="KAG5679486.1"/>
    </source>
</evidence>
<comment type="caution">
    <text evidence="1">The sequence shown here is derived from an EMBL/GenBank/DDBJ whole genome shotgun (WGS) entry which is preliminary data.</text>
</comment>
<evidence type="ECO:0008006" key="3">
    <source>
        <dbReference type="Google" id="ProtNLM"/>
    </source>
</evidence>
<accession>A0A9J6CCW9</accession>
<organism evidence="1 2">
    <name type="scientific">Polypedilum vanderplanki</name>
    <name type="common">Sleeping chironomid midge</name>
    <dbReference type="NCBI Taxonomy" id="319348"/>
    <lineage>
        <taxon>Eukaryota</taxon>
        <taxon>Metazoa</taxon>
        <taxon>Ecdysozoa</taxon>
        <taxon>Arthropoda</taxon>
        <taxon>Hexapoda</taxon>
        <taxon>Insecta</taxon>
        <taxon>Pterygota</taxon>
        <taxon>Neoptera</taxon>
        <taxon>Endopterygota</taxon>
        <taxon>Diptera</taxon>
        <taxon>Nematocera</taxon>
        <taxon>Chironomoidea</taxon>
        <taxon>Chironomidae</taxon>
        <taxon>Chironominae</taxon>
        <taxon>Polypedilum</taxon>
        <taxon>Polypedilum</taxon>
    </lineage>
</organism>
<dbReference type="AlphaFoldDB" id="A0A9J6CCW9"/>
<dbReference type="OrthoDB" id="8062590at2759"/>
<proteinExistence type="predicted"/>
<reference evidence="1" key="1">
    <citation type="submission" date="2021-03" db="EMBL/GenBank/DDBJ databases">
        <title>Chromosome level genome of the anhydrobiotic midge Polypedilum vanderplanki.</title>
        <authorList>
            <person name="Yoshida Y."/>
            <person name="Kikawada T."/>
            <person name="Gusev O."/>
        </authorList>
    </citation>
    <scope>NUCLEOTIDE SEQUENCE</scope>
    <source>
        <strain evidence="1">NIAS01</strain>
        <tissue evidence="1">Whole body or cell culture</tissue>
    </source>
</reference>
<evidence type="ECO:0000313" key="2">
    <source>
        <dbReference type="Proteomes" id="UP001107558"/>
    </source>
</evidence>
<protein>
    <recommendedName>
        <fullName evidence="3">Reverse transcriptase</fullName>
    </recommendedName>
</protein>
<gene>
    <name evidence="1" type="ORF">PVAND_009051</name>
</gene>